<protein>
    <submittedName>
        <fullName evidence="1">Uncharacterized protein</fullName>
    </submittedName>
</protein>
<proteinExistence type="predicted"/>
<evidence type="ECO:0000313" key="2">
    <source>
        <dbReference type="Proteomes" id="UP000607653"/>
    </source>
</evidence>
<sequence length="47" mass="4730">MFSANDSTTDFPTSPCLNFDAENSESAAFQLKERESGGGGGGGGEGV</sequence>
<dbReference type="Proteomes" id="UP000607653">
    <property type="component" value="Unassembled WGS sequence"/>
</dbReference>
<keyword evidence="2" id="KW-1185">Reference proteome</keyword>
<gene>
    <name evidence="1" type="ORF">HUJ06_009664</name>
</gene>
<organism evidence="1 2">
    <name type="scientific">Nelumbo nucifera</name>
    <name type="common">Sacred lotus</name>
    <dbReference type="NCBI Taxonomy" id="4432"/>
    <lineage>
        <taxon>Eukaryota</taxon>
        <taxon>Viridiplantae</taxon>
        <taxon>Streptophyta</taxon>
        <taxon>Embryophyta</taxon>
        <taxon>Tracheophyta</taxon>
        <taxon>Spermatophyta</taxon>
        <taxon>Magnoliopsida</taxon>
        <taxon>Proteales</taxon>
        <taxon>Nelumbonaceae</taxon>
        <taxon>Nelumbo</taxon>
    </lineage>
</organism>
<dbReference type="EMBL" id="DUZY01000003">
    <property type="protein sequence ID" value="DAD30813.1"/>
    <property type="molecule type" value="Genomic_DNA"/>
</dbReference>
<comment type="caution">
    <text evidence="1">The sequence shown here is derived from an EMBL/GenBank/DDBJ whole genome shotgun (WGS) entry which is preliminary data.</text>
</comment>
<evidence type="ECO:0000313" key="1">
    <source>
        <dbReference type="EMBL" id="DAD30813.1"/>
    </source>
</evidence>
<accession>A0A822YF86</accession>
<name>A0A822YF86_NELNU</name>
<dbReference type="AlphaFoldDB" id="A0A822YF86"/>
<reference evidence="1 2" key="1">
    <citation type="journal article" date="2020" name="Mol. Biol. Evol.">
        <title>Distinct Expression and Methylation Patterns for Genes with Different Fates following a Single Whole-Genome Duplication in Flowering Plants.</title>
        <authorList>
            <person name="Shi T."/>
            <person name="Rahmani R.S."/>
            <person name="Gugger P.F."/>
            <person name="Wang M."/>
            <person name="Li H."/>
            <person name="Zhang Y."/>
            <person name="Li Z."/>
            <person name="Wang Q."/>
            <person name="Van de Peer Y."/>
            <person name="Marchal K."/>
            <person name="Chen J."/>
        </authorList>
    </citation>
    <scope>NUCLEOTIDE SEQUENCE [LARGE SCALE GENOMIC DNA]</scope>
    <source>
        <tissue evidence="1">Leaf</tissue>
    </source>
</reference>